<sequence length="117" mass="12601">MIRRVQRGELFFQHRGAEVKACFSFSSAIATTKTPAVLSKATPSASTQTSIPVSVNDNNNIIHAIGTAIGTVIDNVENLTSCEDWPSFPYGIHGVVFDVVIQAYTEMLGKALESVSK</sequence>
<gene>
    <name evidence="1" type="ORF">SBOR_5953</name>
</gene>
<organism evidence="1 2">
    <name type="scientific">Sclerotinia borealis (strain F-4128)</name>
    <dbReference type="NCBI Taxonomy" id="1432307"/>
    <lineage>
        <taxon>Eukaryota</taxon>
        <taxon>Fungi</taxon>
        <taxon>Dikarya</taxon>
        <taxon>Ascomycota</taxon>
        <taxon>Pezizomycotina</taxon>
        <taxon>Leotiomycetes</taxon>
        <taxon>Helotiales</taxon>
        <taxon>Sclerotiniaceae</taxon>
        <taxon>Sclerotinia</taxon>
    </lineage>
</organism>
<keyword evidence="2" id="KW-1185">Reference proteome</keyword>
<protein>
    <submittedName>
        <fullName evidence="1">Uncharacterized protein</fullName>
    </submittedName>
</protein>
<dbReference type="OrthoDB" id="3580342at2759"/>
<evidence type="ECO:0000313" key="2">
    <source>
        <dbReference type="Proteomes" id="UP000019487"/>
    </source>
</evidence>
<proteinExistence type="predicted"/>
<dbReference type="EMBL" id="AYSA01000299">
    <property type="protein sequence ID" value="ESZ93648.1"/>
    <property type="molecule type" value="Genomic_DNA"/>
</dbReference>
<reference evidence="1 2" key="1">
    <citation type="journal article" date="2014" name="Genome Announc.">
        <title>Draft genome sequence of Sclerotinia borealis, a psychrophilic plant pathogenic fungus.</title>
        <authorList>
            <person name="Mardanov A.V."/>
            <person name="Beletsky A.V."/>
            <person name="Kadnikov V.V."/>
            <person name="Ignatov A.N."/>
            <person name="Ravin N.V."/>
        </authorList>
    </citation>
    <scope>NUCLEOTIDE SEQUENCE [LARGE SCALE GENOMIC DNA]</scope>
    <source>
        <strain evidence="2">F-4157</strain>
    </source>
</reference>
<evidence type="ECO:0000313" key="1">
    <source>
        <dbReference type="EMBL" id="ESZ93648.1"/>
    </source>
</evidence>
<dbReference type="AlphaFoldDB" id="W9CCU3"/>
<comment type="caution">
    <text evidence="1">The sequence shown here is derived from an EMBL/GenBank/DDBJ whole genome shotgun (WGS) entry which is preliminary data.</text>
</comment>
<name>W9CCU3_SCLBF</name>
<dbReference type="HOGENOM" id="CLU_2086186_0_0_1"/>
<accession>W9CCU3</accession>
<dbReference type="Proteomes" id="UP000019487">
    <property type="component" value="Unassembled WGS sequence"/>
</dbReference>